<keyword evidence="3 4" id="KW-0413">Isomerase</keyword>
<dbReference type="RefSeq" id="WP_009053225.1">
    <property type="nucleotide sequence ID" value="NZ_AJYA01000002.1"/>
</dbReference>
<evidence type="ECO:0000256" key="2">
    <source>
        <dbReference type="ARBA" id="ARBA00023110"/>
    </source>
</evidence>
<comment type="caution">
    <text evidence="6">The sequence shown here is derived from an EMBL/GenBank/DDBJ whole genome shotgun (WGS) entry which is preliminary data.</text>
</comment>
<comment type="function">
    <text evidence="4">PPIases accelerate the folding of proteins. It catalyzes the cis-trans isomerization of proline imidic peptide bonds in oligopeptides.</text>
</comment>
<evidence type="ECO:0000256" key="3">
    <source>
        <dbReference type="ARBA" id="ARBA00023235"/>
    </source>
</evidence>
<dbReference type="InterPro" id="IPR002130">
    <property type="entry name" value="Cyclophilin-type_PPIase_dom"/>
</dbReference>
<comment type="similarity">
    <text evidence="1 4">Belongs to the cyclophilin-type PPIase family.</text>
</comment>
<organism evidence="6 7">
    <name type="scientific">Nitritalea halalkaliphila LW7</name>
    <dbReference type="NCBI Taxonomy" id="1189621"/>
    <lineage>
        <taxon>Bacteria</taxon>
        <taxon>Pseudomonadati</taxon>
        <taxon>Bacteroidota</taxon>
        <taxon>Cytophagia</taxon>
        <taxon>Cytophagales</taxon>
        <taxon>Cyclobacteriaceae</taxon>
        <taxon>Nitritalea</taxon>
    </lineage>
</organism>
<dbReference type="InterPro" id="IPR020892">
    <property type="entry name" value="Cyclophilin-type_PPIase_CS"/>
</dbReference>
<dbReference type="PROSITE" id="PS00170">
    <property type="entry name" value="CSA_PPIASE_1"/>
    <property type="match status" value="1"/>
</dbReference>
<evidence type="ECO:0000313" key="6">
    <source>
        <dbReference type="EMBL" id="EIM78676.1"/>
    </source>
</evidence>
<dbReference type="CDD" id="cd00317">
    <property type="entry name" value="cyclophilin"/>
    <property type="match status" value="1"/>
</dbReference>
<evidence type="ECO:0000313" key="7">
    <source>
        <dbReference type="Proteomes" id="UP000005551"/>
    </source>
</evidence>
<evidence type="ECO:0000259" key="5">
    <source>
        <dbReference type="PROSITE" id="PS50072"/>
    </source>
</evidence>
<evidence type="ECO:0000256" key="4">
    <source>
        <dbReference type="RuleBase" id="RU363019"/>
    </source>
</evidence>
<reference evidence="6 7" key="1">
    <citation type="submission" date="2012-05" db="EMBL/GenBank/DDBJ databases">
        <title>Genome sequence of Nitritalea halalkaliphila LW7.</title>
        <authorList>
            <person name="Jangir P.K."/>
            <person name="Singh A."/>
            <person name="Shivaji S."/>
            <person name="Sharma R."/>
        </authorList>
    </citation>
    <scope>NUCLEOTIDE SEQUENCE [LARGE SCALE GENOMIC DNA]</scope>
    <source>
        <strain evidence="6 7">LW7</strain>
    </source>
</reference>
<dbReference type="PANTHER" id="PTHR45625">
    <property type="entry name" value="PEPTIDYL-PROLYL CIS-TRANS ISOMERASE-RELATED"/>
    <property type="match status" value="1"/>
</dbReference>
<dbReference type="AlphaFoldDB" id="I5CA24"/>
<dbReference type="GO" id="GO:0003755">
    <property type="term" value="F:peptidyl-prolyl cis-trans isomerase activity"/>
    <property type="evidence" value="ECO:0007669"/>
    <property type="project" value="UniProtKB-UniRule"/>
</dbReference>
<comment type="catalytic activity">
    <reaction evidence="4">
        <text>[protein]-peptidylproline (omega=180) = [protein]-peptidylproline (omega=0)</text>
        <dbReference type="Rhea" id="RHEA:16237"/>
        <dbReference type="Rhea" id="RHEA-COMP:10747"/>
        <dbReference type="Rhea" id="RHEA-COMP:10748"/>
        <dbReference type="ChEBI" id="CHEBI:83833"/>
        <dbReference type="ChEBI" id="CHEBI:83834"/>
        <dbReference type="EC" id="5.2.1.8"/>
    </reaction>
</comment>
<gene>
    <name evidence="6" type="ORF">A3SI_01226</name>
</gene>
<keyword evidence="2 4" id="KW-0697">Rotamase</keyword>
<dbReference type="GO" id="GO:0006457">
    <property type="term" value="P:protein folding"/>
    <property type="evidence" value="ECO:0007669"/>
    <property type="project" value="InterPro"/>
</dbReference>
<accession>I5CA24</accession>
<evidence type="ECO:0000256" key="1">
    <source>
        <dbReference type="ARBA" id="ARBA00007365"/>
    </source>
</evidence>
<dbReference type="EC" id="5.2.1.8" evidence="4"/>
<sequence>MDKQYLHPIFILFVGLMAWGCASERDTLVRIDTRHGELVAILFDETPKHKENFLKLAKAGRFDSTEFHRVIENFMIQGGDVFGKEELPREDWYTVPAEIKPELFHQKGALAAARMGNNVNPERASSGSQFYIVQGKKYTASELTTDKRKLNEQFMKYLGLESQKPLRATYTAFYEAGDMQALDSLVLAYKGELESFYSLDLGKKIAPERVRAYVEVGGTPHLDDEYTVFGQLLSGFEVLDKIAAEPTNRSDKPEEPVYMRVTLQEMSKEKISKAYGYTYRK</sequence>
<dbReference type="OrthoDB" id="9807797at2"/>
<dbReference type="PRINTS" id="PR00153">
    <property type="entry name" value="CSAPPISMRASE"/>
</dbReference>
<keyword evidence="7" id="KW-1185">Reference proteome</keyword>
<dbReference type="EMBL" id="AJYA01000002">
    <property type="protein sequence ID" value="EIM78676.1"/>
    <property type="molecule type" value="Genomic_DNA"/>
</dbReference>
<dbReference type="Proteomes" id="UP000005551">
    <property type="component" value="Unassembled WGS sequence"/>
</dbReference>
<proteinExistence type="inferred from homology"/>
<feature type="domain" description="PPIase cyclophilin-type" evidence="5">
    <location>
        <begin position="36"/>
        <end position="259"/>
    </location>
</feature>
<dbReference type="Pfam" id="PF00160">
    <property type="entry name" value="Pro_isomerase"/>
    <property type="match status" value="2"/>
</dbReference>
<dbReference type="STRING" id="1189621.A3SI_01226"/>
<dbReference type="PATRIC" id="fig|1189621.3.peg.253"/>
<dbReference type="PANTHER" id="PTHR45625:SF4">
    <property type="entry name" value="PEPTIDYLPROLYL ISOMERASE DOMAIN AND WD REPEAT-CONTAINING PROTEIN 1"/>
    <property type="match status" value="1"/>
</dbReference>
<dbReference type="InterPro" id="IPR029000">
    <property type="entry name" value="Cyclophilin-like_dom_sf"/>
</dbReference>
<dbReference type="InterPro" id="IPR044666">
    <property type="entry name" value="Cyclophilin_A-like"/>
</dbReference>
<name>I5CA24_9BACT</name>
<protein>
    <recommendedName>
        <fullName evidence="4">Peptidyl-prolyl cis-trans isomerase</fullName>
        <shortName evidence="4">PPIase</shortName>
        <ecNumber evidence="4">5.2.1.8</ecNumber>
    </recommendedName>
</protein>
<dbReference type="SUPFAM" id="SSF50891">
    <property type="entry name" value="Cyclophilin-like"/>
    <property type="match status" value="2"/>
</dbReference>
<dbReference type="Gene3D" id="2.40.100.10">
    <property type="entry name" value="Cyclophilin-like"/>
    <property type="match status" value="2"/>
</dbReference>
<dbReference type="PROSITE" id="PS50072">
    <property type="entry name" value="CSA_PPIASE_2"/>
    <property type="match status" value="1"/>
</dbReference>